<dbReference type="HOGENOM" id="CLU_2394380_0_0_9"/>
<dbReference type="Proteomes" id="UP000000212">
    <property type="component" value="Chromosome"/>
</dbReference>
<accession>K8E731</accession>
<evidence type="ECO:0000313" key="1">
    <source>
        <dbReference type="EMBL" id="CCO12710.2"/>
    </source>
</evidence>
<dbReference type="EMBL" id="HE999757">
    <property type="protein sequence ID" value="CCO12710.2"/>
    <property type="molecule type" value="Genomic_DNA"/>
</dbReference>
<protein>
    <submittedName>
        <fullName evidence="1">Uncharacterized protein</fullName>
    </submittedName>
</protein>
<reference evidence="2" key="1">
    <citation type="journal article" date="2013" name="Genome Announc.">
        <title>Complete Chromosome Sequence of Carnobacterium maltaromaticum LMA 28.</title>
        <authorList>
            <person name="Cailliez-Grimal C."/>
            <person name="Chaillou S."/>
            <person name="Anba-Mondoloni J."/>
            <person name="Loux V."/>
            <person name="Afzal M.I."/>
            <person name="Rahman A."/>
            <person name="Kergourlay G."/>
            <person name="Champomier-Verges M.C."/>
            <person name="Zagorec M."/>
            <person name="Dalgaard P."/>
            <person name="Leisner J.J."/>
            <person name="Prevost H."/>
            <person name="Revol-Junelles A.M."/>
            <person name="Borges F."/>
        </authorList>
    </citation>
    <scope>NUCLEOTIDE SEQUENCE</scope>
    <source>
        <strain evidence="2">LMA28</strain>
    </source>
</reference>
<dbReference type="STRING" id="1234679.BN424_3289"/>
<gene>
    <name evidence="1" type="ORF">BN424_3289</name>
</gene>
<keyword evidence="2" id="KW-1185">Reference proteome</keyword>
<name>K8E731_CARML</name>
<proteinExistence type="predicted"/>
<evidence type="ECO:0000313" key="2">
    <source>
        <dbReference type="Proteomes" id="UP000000212"/>
    </source>
</evidence>
<dbReference type="OrthoDB" id="6315383at2"/>
<sequence>MAKTKEELKTVFVTGAKPTQADFADLIDAGGDVNPTLATASKDGLLAKADFTKLTKLTGSTTLTDVAAGADLPAVIAAVNSINSVLKASGIAK</sequence>
<dbReference type="AlphaFoldDB" id="K8E731"/>
<dbReference type="RefSeq" id="WP_015077683.1">
    <property type="nucleotide sequence ID" value="NC_019425.2"/>
</dbReference>
<organism evidence="1 2">
    <name type="scientific">Carnobacterium maltaromaticum LMA28</name>
    <dbReference type="NCBI Taxonomy" id="1234679"/>
    <lineage>
        <taxon>Bacteria</taxon>
        <taxon>Bacillati</taxon>
        <taxon>Bacillota</taxon>
        <taxon>Bacilli</taxon>
        <taxon>Lactobacillales</taxon>
        <taxon>Carnobacteriaceae</taxon>
        <taxon>Carnobacterium</taxon>
    </lineage>
</organism>
<dbReference type="KEGG" id="cml:BN424_3289"/>